<evidence type="ECO:0000256" key="2">
    <source>
        <dbReference type="ARBA" id="ARBA00022741"/>
    </source>
</evidence>
<comment type="catalytic activity">
    <reaction evidence="4">
        <text>ATP + H2O = ADP + phosphate + H(+)</text>
        <dbReference type="Rhea" id="RHEA:13065"/>
        <dbReference type="ChEBI" id="CHEBI:15377"/>
        <dbReference type="ChEBI" id="CHEBI:15378"/>
        <dbReference type="ChEBI" id="CHEBI:30616"/>
        <dbReference type="ChEBI" id="CHEBI:43474"/>
        <dbReference type="ChEBI" id="CHEBI:456216"/>
        <dbReference type="EC" id="3.6.4.6"/>
    </reaction>
</comment>
<dbReference type="GO" id="GO:0043001">
    <property type="term" value="P:Golgi to plasma membrane protein transport"/>
    <property type="evidence" value="ECO:0007669"/>
    <property type="project" value="TreeGrafter"/>
</dbReference>
<dbReference type="GO" id="GO:0006891">
    <property type="term" value="P:intra-Golgi vesicle-mediated transport"/>
    <property type="evidence" value="ECO:0007669"/>
    <property type="project" value="TreeGrafter"/>
</dbReference>
<dbReference type="AlphaFoldDB" id="A0AA88HT27"/>
<keyword evidence="4" id="KW-0653">Protein transport</keyword>
<dbReference type="EMBL" id="JAVRJZ010000014">
    <property type="protein sequence ID" value="KAK2713541.1"/>
    <property type="molecule type" value="Genomic_DNA"/>
</dbReference>
<accession>A0AA88HT27</accession>
<keyword evidence="4" id="KW-0813">Transport</keyword>
<dbReference type="PANTHER" id="PTHR23078:SF3">
    <property type="entry name" value="VESICLE-FUSING ATPASE"/>
    <property type="match status" value="1"/>
</dbReference>
<dbReference type="PANTHER" id="PTHR23078">
    <property type="entry name" value="VESICULAR-FUSION PROTEIN NSF"/>
    <property type="match status" value="1"/>
</dbReference>
<keyword evidence="4" id="KW-0378">Hydrolase</keyword>
<keyword evidence="2 4" id="KW-0547">Nucleotide-binding</keyword>
<keyword evidence="4" id="KW-0963">Cytoplasm</keyword>
<dbReference type="EC" id="3.6.4.6" evidence="4"/>
<comment type="cofactor">
    <cofactor evidence="4">
        <name>Mg(2+)</name>
        <dbReference type="ChEBI" id="CHEBI:18420"/>
    </cofactor>
    <text evidence="4">Binds 1 Mg(2+) ion per subunit.</text>
</comment>
<reference evidence="5" key="1">
    <citation type="submission" date="2023-07" db="EMBL/GenBank/DDBJ databases">
        <title>Chromosome-level genome assembly of Artemia franciscana.</title>
        <authorList>
            <person name="Jo E."/>
        </authorList>
    </citation>
    <scope>NUCLEOTIDE SEQUENCE</scope>
    <source>
        <tissue evidence="5">Whole body</tissue>
    </source>
</reference>
<dbReference type="GO" id="GO:0016887">
    <property type="term" value="F:ATP hydrolysis activity"/>
    <property type="evidence" value="ECO:0007669"/>
    <property type="project" value="InterPro"/>
</dbReference>
<evidence type="ECO:0000256" key="3">
    <source>
        <dbReference type="ARBA" id="ARBA00022840"/>
    </source>
</evidence>
<gene>
    <name evidence="5" type="ORF">QYM36_009424</name>
</gene>
<name>A0AA88HT27_ARTSF</name>
<organism evidence="5 6">
    <name type="scientific">Artemia franciscana</name>
    <name type="common">Brine shrimp</name>
    <name type="synonym">Artemia sanfranciscana</name>
    <dbReference type="NCBI Taxonomy" id="6661"/>
    <lineage>
        <taxon>Eukaryota</taxon>
        <taxon>Metazoa</taxon>
        <taxon>Ecdysozoa</taxon>
        <taxon>Arthropoda</taxon>
        <taxon>Crustacea</taxon>
        <taxon>Branchiopoda</taxon>
        <taxon>Anostraca</taxon>
        <taxon>Artemiidae</taxon>
        <taxon>Artemia</taxon>
    </lineage>
</organism>
<dbReference type="GO" id="GO:0046872">
    <property type="term" value="F:metal ion binding"/>
    <property type="evidence" value="ECO:0007669"/>
    <property type="project" value="UniProtKB-UniRule"/>
</dbReference>
<protein>
    <recommendedName>
        <fullName evidence="4">Vesicle-fusing ATPase</fullName>
        <ecNumber evidence="4">3.6.4.6</ecNumber>
    </recommendedName>
</protein>
<comment type="similarity">
    <text evidence="1 4">Belongs to the AAA ATPase family.</text>
</comment>
<comment type="subcellular location">
    <subcellularLocation>
        <location evidence="4">Cytoplasm</location>
    </subcellularLocation>
</comment>
<dbReference type="GO" id="GO:0035494">
    <property type="term" value="P:SNARE complex disassembly"/>
    <property type="evidence" value="ECO:0007669"/>
    <property type="project" value="InterPro"/>
</dbReference>
<dbReference type="GO" id="GO:0005524">
    <property type="term" value="F:ATP binding"/>
    <property type="evidence" value="ECO:0007669"/>
    <property type="project" value="UniProtKB-UniRule"/>
</dbReference>
<keyword evidence="4" id="KW-0931">ER-Golgi transport</keyword>
<evidence type="ECO:0000256" key="4">
    <source>
        <dbReference type="RuleBase" id="RU367045"/>
    </source>
</evidence>
<comment type="function">
    <text evidence="4">Required for vesicle-mediated transport. Catalyzes the fusion of transport vesicles within the Golgi cisternae. Is also required for transport from the endoplasmic reticulum to the Golgi stack. Seems to function as a fusion protein required for the delivery of cargo proteins to all compartments of the Golgi stack independent of vesicle origin.</text>
</comment>
<keyword evidence="4" id="KW-0460">Magnesium</keyword>
<keyword evidence="6" id="KW-1185">Reference proteome</keyword>
<keyword evidence="4" id="KW-0479">Metal-binding</keyword>
<keyword evidence="3 4" id="KW-0067">ATP-binding</keyword>
<dbReference type="GO" id="GO:0005795">
    <property type="term" value="C:Golgi stack"/>
    <property type="evidence" value="ECO:0007669"/>
    <property type="project" value="TreeGrafter"/>
</dbReference>
<dbReference type="InterPro" id="IPR039812">
    <property type="entry name" value="Vesicle-fus_ATPase"/>
</dbReference>
<evidence type="ECO:0000256" key="1">
    <source>
        <dbReference type="ARBA" id="ARBA00006914"/>
    </source>
</evidence>
<sequence>AFRSSIELIERYLERGIWEWCEQIPTIIEEGDELIQLLTSNSGCIVSLILEGTSQAGTTALAAHIARRTHFPLIQVCTAEEMVELGTTEKGQAIKKEN</sequence>
<evidence type="ECO:0000313" key="5">
    <source>
        <dbReference type="EMBL" id="KAK2713541.1"/>
    </source>
</evidence>
<comment type="caution">
    <text evidence="5">The sequence shown here is derived from an EMBL/GenBank/DDBJ whole genome shotgun (WGS) entry which is preliminary data.</text>
</comment>
<feature type="non-terminal residue" evidence="5">
    <location>
        <position position="1"/>
    </location>
</feature>
<evidence type="ECO:0000313" key="6">
    <source>
        <dbReference type="Proteomes" id="UP001187531"/>
    </source>
</evidence>
<proteinExistence type="inferred from homology"/>
<dbReference type="Proteomes" id="UP001187531">
    <property type="component" value="Unassembled WGS sequence"/>
</dbReference>